<sequence>MNKFLKIGLILAGFGATLAISIGAASAVASRSALISRYSTTVSNWSQFLPGVKKTGLILNYSANLSENTEKVNKILKTFDETSLRQNPTFVQQAVDALAKTDVKDEYFVNVAKAWNLNLAAGLEEGLPSYDFWTKRINEATQLEAQLQISNQLNTFLLLHTIGSNVLSTLALTPAAQKVYADRYNNATNPKLLFAAIGKSKPENTIAKNIQAQIATIGGFAKDTTNSGTNSTSATTILQIQSKYNDIFFAAHPETYKQISEKLATVIKAITEKQTQNGELKNLLTEATNYKPTVTEQPKTEETKTSEAPKQEQPTQPAETSPASQATSTDPKLPIAKPGKITPVVVIGIPEPK</sequence>
<dbReference type="Proteomes" id="UP000001491">
    <property type="component" value="Chromosome"/>
</dbReference>
<evidence type="ECO:0000313" key="2">
    <source>
        <dbReference type="EMBL" id="CAT05402.1"/>
    </source>
</evidence>
<evidence type="ECO:0000256" key="1">
    <source>
        <dbReference type="SAM" id="MobiDB-lite"/>
    </source>
</evidence>
<dbReference type="AlphaFoldDB" id="C5J7D9"/>
<accession>C5J7D9</accession>
<dbReference type="KEGG" id="mco:MCJ_007180"/>
<dbReference type="HOGENOM" id="CLU_784865_0_0_14"/>
<reference evidence="3" key="1">
    <citation type="journal article" date="2009" name="BMC Bioinformatics">
        <title>The Mycoplasma conjunctivae genome sequencing, annotation and analysis.</title>
        <authorList>
            <person name="Calderon-Copete S.P."/>
            <person name="Wigger G."/>
            <person name="Wunderlin C."/>
            <person name="Schmidheini T."/>
            <person name="Frey J."/>
            <person name="Quail M.A."/>
            <person name="Falquet L."/>
        </authorList>
    </citation>
    <scope>NUCLEOTIDE SEQUENCE [LARGE SCALE GENOMIC DNA]</scope>
    <source>
        <strain evidence="3">ATCC 25834 / NCTC 10147 / HRC/581</strain>
    </source>
</reference>
<feature type="compositionally biased region" description="Basic and acidic residues" evidence="1">
    <location>
        <begin position="298"/>
        <end position="310"/>
    </location>
</feature>
<feature type="compositionally biased region" description="Polar residues" evidence="1">
    <location>
        <begin position="281"/>
        <end position="297"/>
    </location>
</feature>
<gene>
    <name evidence="2" type="ordered locus">MCJ_007180</name>
</gene>
<proteinExistence type="predicted"/>
<feature type="compositionally biased region" description="Polar residues" evidence="1">
    <location>
        <begin position="311"/>
        <end position="330"/>
    </location>
</feature>
<dbReference type="EMBL" id="FM864216">
    <property type="protein sequence ID" value="CAT05402.1"/>
    <property type="molecule type" value="Genomic_DNA"/>
</dbReference>
<feature type="region of interest" description="Disordered" evidence="1">
    <location>
        <begin position="281"/>
        <end position="353"/>
    </location>
</feature>
<keyword evidence="3" id="KW-1185">Reference proteome</keyword>
<evidence type="ECO:0000313" key="3">
    <source>
        <dbReference type="Proteomes" id="UP000001491"/>
    </source>
</evidence>
<name>C5J7D9_MESCH</name>
<organism evidence="2 3">
    <name type="scientific">Mesomycoplasma conjunctivae (strain ATCC 25834 / NCTC 10147 / HRC/581)</name>
    <name type="common">Mycoplasma conjunctivae</name>
    <dbReference type="NCBI Taxonomy" id="572263"/>
    <lineage>
        <taxon>Bacteria</taxon>
        <taxon>Bacillati</taxon>
        <taxon>Mycoplasmatota</taxon>
        <taxon>Mycoplasmoidales</taxon>
        <taxon>Metamycoplasmataceae</taxon>
        <taxon>Mesomycoplasma</taxon>
    </lineage>
</organism>
<protein>
    <submittedName>
        <fullName evidence="2">Uncharacterized protein</fullName>
    </submittedName>
</protein>